<feature type="compositionally biased region" description="Polar residues" evidence="1">
    <location>
        <begin position="389"/>
        <end position="405"/>
    </location>
</feature>
<dbReference type="Pfam" id="PF10441">
    <property type="entry name" value="Urb2"/>
    <property type="match status" value="1"/>
</dbReference>
<feature type="compositionally biased region" description="Gly residues" evidence="1">
    <location>
        <begin position="1366"/>
        <end position="1377"/>
    </location>
</feature>
<evidence type="ECO:0000313" key="4">
    <source>
        <dbReference type="Proteomes" id="UP000007799"/>
    </source>
</evidence>
<feature type="compositionally biased region" description="Low complexity" evidence="1">
    <location>
        <begin position="1378"/>
        <end position="1387"/>
    </location>
</feature>
<dbReference type="GeneID" id="16078782"/>
<evidence type="ECO:0000259" key="2">
    <source>
        <dbReference type="Pfam" id="PF10441"/>
    </source>
</evidence>
<dbReference type="InterPro" id="IPR018849">
    <property type="entry name" value="Urb2/Npa2_C"/>
</dbReference>
<evidence type="ECO:0000313" key="3">
    <source>
        <dbReference type="EMBL" id="EGD76011.1"/>
    </source>
</evidence>
<dbReference type="InterPro" id="IPR052609">
    <property type="entry name" value="Ribosome_Biogenesis_Reg"/>
</dbReference>
<gene>
    <name evidence="3" type="ORF">PTSG_00719</name>
</gene>
<dbReference type="InParanoid" id="F2TXA2"/>
<dbReference type="PANTHER" id="PTHR15682:SF2">
    <property type="entry name" value="UNHEALTHY RIBOSOME BIOGENESIS PROTEIN 2 HOMOLOG"/>
    <property type="match status" value="1"/>
</dbReference>
<dbReference type="GO" id="GO:0042254">
    <property type="term" value="P:ribosome biogenesis"/>
    <property type="evidence" value="ECO:0007669"/>
    <property type="project" value="TreeGrafter"/>
</dbReference>
<feature type="region of interest" description="Disordered" evidence="1">
    <location>
        <begin position="897"/>
        <end position="958"/>
    </location>
</feature>
<proteinExistence type="predicted"/>
<dbReference type="PANTHER" id="PTHR15682">
    <property type="entry name" value="UNHEALTHY RIBOSOME BIOGENESIS PROTEIN 2 HOMOLOG"/>
    <property type="match status" value="1"/>
</dbReference>
<feature type="region of interest" description="Disordered" evidence="1">
    <location>
        <begin position="367"/>
        <end position="408"/>
    </location>
</feature>
<feature type="domain" description="Nucleolar 27S pre-rRNA processing Urb2/Npa2 C-terminal" evidence="2">
    <location>
        <begin position="1717"/>
        <end position="1962"/>
    </location>
</feature>
<dbReference type="OrthoDB" id="160374at2759"/>
<protein>
    <recommendedName>
        <fullName evidence="2">Nucleolar 27S pre-rRNA processing Urb2/Npa2 C-terminal domain-containing protein</fullName>
    </recommendedName>
</protein>
<feature type="region of interest" description="Disordered" evidence="1">
    <location>
        <begin position="253"/>
        <end position="317"/>
    </location>
</feature>
<feature type="compositionally biased region" description="Basic residues" evidence="1">
    <location>
        <begin position="680"/>
        <end position="692"/>
    </location>
</feature>
<accession>F2TXA2</accession>
<sequence length="1963" mass="208070">MASAWECVVNASEPLAARVNAAQELLTNDVPLPRKHFLLWKWANDVVFTEKHAEVVDIVAYWQLIQDLLVQANPDTATLIIPRQFLQVITTVGKRLTAEDMAVADVETWLALVGSCFTQITQLQEPRPEDLNKCLGVFLQTCAMLCQQQHQQLQQARDIGHTLALTVEHIVSPCLSVYAGQHKQHMNARKNFTMLCQKWLPTLLLLHQQFEHVRAPVEEVLSLNLFSSEHIPFFAQACEDPFPFDLGKGGGTTATTATTTTNNNNSSNNTNSNNNTGSAATDAGTLTSSSSSSANKNAASTSGTPHTKRPKLGQRADTYPRALFDTLRQLLATSEAEGDVMAGAALHGMVTLMTVIARRVRSIIAPLSDGDDTSSTAKPTSTPASTNSGGMASTSATGATQQKINKNPRGTVEEVMAYNVMREFVAILMAAQTRSAAATAATIGALFRVFAEHRVYMETFDAVHDRVVTKWAASVAKSLVTALHAPQQLTQAPTAAATTTSHGSTAGSIPASIQHTAPGVEATAKCLHDMASCCYLFVEEHLEAIWLQLLPRTWLLSPASDPAASAVLAFTRYILSLYAKLRQLDAPAKALATACVHLVSHARSTHTLTATMEGAGWHDARAVSSLFLRELAQAWAAATNMLPAGQSTHILTTVAVAFEPAWEHIRTARERDHADENGHSKGKKTPKKKAKGKKTDSAGEAGDGSGDMQPGAVWGAHVVCATTLWLAMMSGLLTSSVVEMRATAGLCAGMEAVHQHCMQHLQDLPPSHPASGLLLMVQVRLTLYITDLCIVLLRGMDCLPTISHSAPAGDGDHPSSSSSSAPSPAEPKHKQLLWSTGKTSRRTAPLVARVTELLAALPSVDSLHATYDSLQHNELATRTLLGMTAFLIRQSTLPNLQHAPDLVPQRSRKGKHARGNGGSAQKGKKRTEEDTNAMQLGDDVVGTGAGQEATNDGEAAHGGSGEALRVRVHQTNKHLIHTLLAFNHPSKWLDVVALFPLIWEWMGRPSDSYAVTTDADAVATTATDATPPPAPTTPATASASAAAATSTLTAAQLRFCQTIVDALWRDVAAADGVLALLSSPAFVNTADAHPAIAGRLLRCITAALGANVDHDDPNMAAVIGWNDDASAGHADTATTTTTAAGSAIATDTAVPAVCFGDGIEHAGSTSLLELCQALQRLPWLHSRHLCTPVLLQATLPLIGQCLALAAVPEYAEQCAHITVTACTLLQAVGQMIRGLAFKLGGSNLTASPAGQDSNGDTVGTATAADSTAAAIPTAGVSCGVVAEQGQALLAMVGETHALVLHTVDLCTATMASGDEGEGGDALAALADSDSALTVCMDLLASFIGNELLARVHMTAPAASLAAAPGSSGGAGGAGTDGGATASSGKSGKSTRRKSKGSSSAKDEPSASAAAASVDGANLLIPLMQAAHAAVSSETPLQGVFTLSLIERFPALVKDAIVTLTDSQCTTLCTHLLAATPAMAQLAAAVGVDSPDNHAGVVLVVDTVLRALSAVVPLLDAAHAPRAAGKDVCIAIFTQAFQAFKLYLFTDEESRSPVLSQLTEDALGSLASARRGLPHLPLSSFERMYAAVVRVALQARHRHDKSVSDAALSCITEITPRFSEQQLPSVLDFVASVLGAAATAVDDTSQLHECALAIHQYRTLITCTNNNAAALRLMRRAHGHTFRHLLRIVEASSQELFVCTTPEDTLERHVLHTDVICACYRTVVALLRSDHRKLSDTLANAILPAIAMVSLPSGPDRHQAAWAYNLPTLFASGMQLVETLDPVVFELLTRQRRVVSTQMPSFVGIVARTCASFLYWSSCISQVTVDAHVGVLRQLNNEYKWVDVDEAQAADDTTFLTRVRQSLVTRATQTAGKLARSFEDLATSKATLGKFAPYLLSACLVPLSNLMLPSSTRTAFFTGMYPLVDMCTSYDRDLVHAATPPEARPLFKRLYDDYKRFHMYRGQF</sequence>
<name>F2TXA2_SALR5</name>
<dbReference type="EMBL" id="GL832956">
    <property type="protein sequence ID" value="EGD76011.1"/>
    <property type="molecule type" value="Genomic_DNA"/>
</dbReference>
<reference evidence="3" key="1">
    <citation type="submission" date="2009-08" db="EMBL/GenBank/DDBJ databases">
        <title>Annotation of Salpingoeca rosetta.</title>
        <authorList>
            <consortium name="The Broad Institute Genome Sequencing Platform"/>
            <person name="Russ C."/>
            <person name="Cuomo C."/>
            <person name="Burger G."/>
            <person name="Gray M.W."/>
            <person name="Holland P.W.H."/>
            <person name="King N."/>
            <person name="Lang F.B.F."/>
            <person name="Roger A.J."/>
            <person name="Ruiz-Trillo I."/>
            <person name="Young S.K."/>
            <person name="Zeng Q."/>
            <person name="Gargeya S."/>
            <person name="Alvarado L."/>
            <person name="Berlin A."/>
            <person name="Chapman S.B."/>
            <person name="Chen Z."/>
            <person name="Freedman E."/>
            <person name="Gellesch M."/>
            <person name="Goldberg J."/>
            <person name="Griggs A."/>
            <person name="Gujja S."/>
            <person name="Heilman E."/>
            <person name="Heiman D."/>
            <person name="Howarth C."/>
            <person name="Mehta T."/>
            <person name="Neiman D."/>
            <person name="Pearson M."/>
            <person name="Roberts A."/>
            <person name="Saif S."/>
            <person name="Shea T."/>
            <person name="Shenoy N."/>
            <person name="Sisk P."/>
            <person name="Stolte C."/>
            <person name="Sykes S."/>
            <person name="White J."/>
            <person name="Yandava C."/>
            <person name="Haas B."/>
            <person name="Nusbaum C."/>
            <person name="Birren B."/>
        </authorList>
    </citation>
    <scope>NUCLEOTIDE SEQUENCE [LARGE SCALE GENOMIC DNA]</scope>
    <source>
        <strain evidence="3">ATCC 50818</strain>
    </source>
</reference>
<feature type="compositionally biased region" description="Low complexity" evidence="1">
    <location>
        <begin position="253"/>
        <end position="304"/>
    </location>
</feature>
<dbReference type="RefSeq" id="XP_004998186.1">
    <property type="nucleotide sequence ID" value="XM_004998129.1"/>
</dbReference>
<organism evidence="4">
    <name type="scientific">Salpingoeca rosetta (strain ATCC 50818 / BSB-021)</name>
    <dbReference type="NCBI Taxonomy" id="946362"/>
    <lineage>
        <taxon>Eukaryota</taxon>
        <taxon>Choanoflagellata</taxon>
        <taxon>Craspedida</taxon>
        <taxon>Salpingoecidae</taxon>
        <taxon>Salpingoeca</taxon>
    </lineage>
</organism>
<dbReference type="GO" id="GO:0005730">
    <property type="term" value="C:nucleolus"/>
    <property type="evidence" value="ECO:0007669"/>
    <property type="project" value="TreeGrafter"/>
</dbReference>
<feature type="compositionally biased region" description="Low complexity" evidence="1">
    <location>
        <begin position="373"/>
        <end position="388"/>
    </location>
</feature>
<feature type="region of interest" description="Disordered" evidence="1">
    <location>
        <begin position="1362"/>
        <end position="1407"/>
    </location>
</feature>
<evidence type="ECO:0000256" key="1">
    <source>
        <dbReference type="SAM" id="MobiDB-lite"/>
    </source>
</evidence>
<dbReference type="KEGG" id="sre:PTSG_00719"/>
<feature type="compositionally biased region" description="Low complexity" evidence="1">
    <location>
        <begin position="814"/>
        <end position="823"/>
    </location>
</feature>
<feature type="region of interest" description="Disordered" evidence="1">
    <location>
        <begin position="807"/>
        <end position="838"/>
    </location>
</feature>
<feature type="compositionally biased region" description="Basic and acidic residues" evidence="1">
    <location>
        <begin position="669"/>
        <end position="679"/>
    </location>
</feature>
<keyword evidence="4" id="KW-1185">Reference proteome</keyword>
<feature type="region of interest" description="Disordered" evidence="1">
    <location>
        <begin position="669"/>
        <end position="707"/>
    </location>
</feature>
<dbReference type="Proteomes" id="UP000007799">
    <property type="component" value="Unassembled WGS sequence"/>
</dbReference>
<dbReference type="eggNOG" id="ENOG502SE54">
    <property type="taxonomic scope" value="Eukaryota"/>
</dbReference>